<dbReference type="AlphaFoldDB" id="A0A0A9DM76"/>
<dbReference type="EMBL" id="GBRH01179637">
    <property type="protein sequence ID" value="JAE18259.1"/>
    <property type="molecule type" value="Transcribed_RNA"/>
</dbReference>
<reference evidence="2" key="2">
    <citation type="journal article" date="2015" name="Data Brief">
        <title>Shoot transcriptome of the giant reed, Arundo donax.</title>
        <authorList>
            <person name="Barrero R.A."/>
            <person name="Guerrero F.D."/>
            <person name="Moolhuijzen P."/>
            <person name="Goolsby J.A."/>
            <person name="Tidwell J."/>
            <person name="Bellgard S.E."/>
            <person name="Bellgard M.I."/>
        </authorList>
    </citation>
    <scope>NUCLEOTIDE SEQUENCE</scope>
    <source>
        <tissue evidence="2">Shoot tissue taken approximately 20 cm above the soil surface</tissue>
    </source>
</reference>
<reference evidence="2" key="1">
    <citation type="submission" date="2014-09" db="EMBL/GenBank/DDBJ databases">
        <authorList>
            <person name="Magalhaes I.L.F."/>
            <person name="Oliveira U."/>
            <person name="Santos F.R."/>
            <person name="Vidigal T.H.D.A."/>
            <person name="Brescovit A.D."/>
            <person name="Santos A.J."/>
        </authorList>
    </citation>
    <scope>NUCLEOTIDE SEQUENCE</scope>
    <source>
        <tissue evidence="2">Shoot tissue taken approximately 20 cm above the soil surface</tissue>
    </source>
</reference>
<protein>
    <submittedName>
        <fullName evidence="2">Uncharacterized protein</fullName>
    </submittedName>
</protein>
<evidence type="ECO:0000313" key="2">
    <source>
        <dbReference type="EMBL" id="JAD89654.1"/>
    </source>
</evidence>
<organism evidence="2">
    <name type="scientific">Arundo donax</name>
    <name type="common">Giant reed</name>
    <name type="synonym">Donax arundinaceus</name>
    <dbReference type="NCBI Taxonomy" id="35708"/>
    <lineage>
        <taxon>Eukaryota</taxon>
        <taxon>Viridiplantae</taxon>
        <taxon>Streptophyta</taxon>
        <taxon>Embryophyta</taxon>
        <taxon>Tracheophyta</taxon>
        <taxon>Spermatophyta</taxon>
        <taxon>Magnoliopsida</taxon>
        <taxon>Liliopsida</taxon>
        <taxon>Poales</taxon>
        <taxon>Poaceae</taxon>
        <taxon>PACMAD clade</taxon>
        <taxon>Arundinoideae</taxon>
        <taxon>Arundineae</taxon>
        <taxon>Arundo</taxon>
    </lineage>
</organism>
<keyword evidence="1" id="KW-0732">Signal</keyword>
<evidence type="ECO:0000256" key="1">
    <source>
        <dbReference type="SAM" id="SignalP"/>
    </source>
</evidence>
<proteinExistence type="predicted"/>
<feature type="signal peptide" evidence="1">
    <location>
        <begin position="1"/>
        <end position="26"/>
    </location>
</feature>
<sequence length="82" mass="8697">MKRCLRGCRPLALALVLLVALHGCSGQGDDDGSTSTATAPMEEKEKRALYAAIESFVGEGWNGSGLYPDPCGWSPIQVRACL</sequence>
<dbReference type="EMBL" id="GBRH01208241">
    <property type="protein sequence ID" value="JAD89654.1"/>
    <property type="molecule type" value="Transcribed_RNA"/>
</dbReference>
<name>A0A0A9DM76_ARUDO</name>
<accession>A0A0A9DM76</accession>
<feature type="chain" id="PRO_5015033102" evidence="1">
    <location>
        <begin position="27"/>
        <end position="82"/>
    </location>
</feature>